<reference evidence="1 2" key="1">
    <citation type="journal article" date="2018" name="Sci. Rep.">
        <title>Comparative genomics provides insights into the lifestyle and reveals functional heterogeneity of dark septate endophytic fungi.</title>
        <authorList>
            <person name="Knapp D.G."/>
            <person name="Nemeth J.B."/>
            <person name="Barry K."/>
            <person name="Hainaut M."/>
            <person name="Henrissat B."/>
            <person name="Johnson J."/>
            <person name="Kuo A."/>
            <person name="Lim J.H.P."/>
            <person name="Lipzen A."/>
            <person name="Nolan M."/>
            <person name="Ohm R.A."/>
            <person name="Tamas L."/>
            <person name="Grigoriev I.V."/>
            <person name="Spatafora J.W."/>
            <person name="Nagy L.G."/>
            <person name="Kovacs G.M."/>
        </authorList>
    </citation>
    <scope>NUCLEOTIDE SEQUENCE [LARGE SCALE GENOMIC DNA]</scope>
    <source>
        <strain evidence="1 2">DSE2036</strain>
    </source>
</reference>
<sequence>RKTKLGADHPDTPTSINNLAFTLKARGFTSRAISLMDDCCKLGLVIFGPRHPNMISFREVLTIWQLEALEI</sequence>
<keyword evidence="2" id="KW-1185">Reference proteome</keyword>
<feature type="non-terminal residue" evidence="1">
    <location>
        <position position="1"/>
    </location>
</feature>
<dbReference type="AlphaFoldDB" id="A0A2V1CZ69"/>
<gene>
    <name evidence="1" type="ORF">DM02DRAFT_466719</name>
</gene>
<dbReference type="Gene3D" id="1.25.40.10">
    <property type="entry name" value="Tetratricopeptide repeat domain"/>
    <property type="match status" value="1"/>
</dbReference>
<protein>
    <recommendedName>
        <fullName evidence="3">Kinesin light chain</fullName>
    </recommendedName>
</protein>
<feature type="non-terminal residue" evidence="1">
    <location>
        <position position="71"/>
    </location>
</feature>
<dbReference type="Pfam" id="PF13374">
    <property type="entry name" value="TPR_10"/>
    <property type="match status" value="1"/>
</dbReference>
<proteinExistence type="predicted"/>
<dbReference type="InterPro" id="IPR011990">
    <property type="entry name" value="TPR-like_helical_dom_sf"/>
</dbReference>
<evidence type="ECO:0008006" key="3">
    <source>
        <dbReference type="Google" id="ProtNLM"/>
    </source>
</evidence>
<dbReference type="STRING" id="97972.A0A2V1CZ69"/>
<dbReference type="Proteomes" id="UP000244855">
    <property type="component" value="Unassembled WGS sequence"/>
</dbReference>
<accession>A0A2V1CZ69</accession>
<evidence type="ECO:0000313" key="1">
    <source>
        <dbReference type="EMBL" id="PVH91057.1"/>
    </source>
</evidence>
<name>A0A2V1CZ69_9PLEO</name>
<organism evidence="1 2">
    <name type="scientific">Periconia macrospinosa</name>
    <dbReference type="NCBI Taxonomy" id="97972"/>
    <lineage>
        <taxon>Eukaryota</taxon>
        <taxon>Fungi</taxon>
        <taxon>Dikarya</taxon>
        <taxon>Ascomycota</taxon>
        <taxon>Pezizomycotina</taxon>
        <taxon>Dothideomycetes</taxon>
        <taxon>Pleosporomycetidae</taxon>
        <taxon>Pleosporales</taxon>
        <taxon>Massarineae</taxon>
        <taxon>Periconiaceae</taxon>
        <taxon>Periconia</taxon>
    </lineage>
</organism>
<dbReference type="OrthoDB" id="5986190at2759"/>
<dbReference type="EMBL" id="KZ805977">
    <property type="protein sequence ID" value="PVH91057.1"/>
    <property type="molecule type" value="Genomic_DNA"/>
</dbReference>
<evidence type="ECO:0000313" key="2">
    <source>
        <dbReference type="Proteomes" id="UP000244855"/>
    </source>
</evidence>